<dbReference type="PANTHER" id="PTHR38831">
    <property type="entry name" value="TYPE II SECRETION SYSTEM PROTEIN K"/>
    <property type="match status" value="1"/>
</dbReference>
<keyword evidence="9 10" id="KW-0472">Membrane</keyword>
<dbReference type="InterPro" id="IPR049179">
    <property type="entry name" value="T2SSK_SAM-like_2nd"/>
</dbReference>
<evidence type="ECO:0000313" key="15">
    <source>
        <dbReference type="Proteomes" id="UP000006692"/>
    </source>
</evidence>
<accession>F2KI25</accession>
<sequence length="329" mass="36646">MMQTDSPLAAKQRGMAVISALLIAAVVAVIAGGMLTRQTLFTRSLEAEQLRVQGTARLQGGLQLSRQLLWDARQRDPLTRFGQPWAKPIVMPGSGQIDTPFEGQLEDEQGKFNLRNLVANERVDEEQVRAFERLCQQLGVAQAVSTRIVERVVEAYPRLLNPQRVDQAPKANTFNSGRETSPQADNTPQAPTRPMLRTLQDLRSVKGVNARLLETLAPYVTILPTNTWLNGNTASAPVLAAYVPGLSLQRAEALVRERDGGHWFINRGDFVNRLRMPELDTASVKVGITSDWFLLRGQARSGQRRVELEALLQRTEDRLPQVIWSRVGV</sequence>
<evidence type="ECO:0000256" key="6">
    <source>
        <dbReference type="ARBA" id="ARBA00022692"/>
    </source>
</evidence>
<reference key="2">
    <citation type="submission" date="2011-03" db="EMBL/GenBank/DDBJ databases">
        <title>Complete Genome Sequence of a beneficial plant roots-associated bacterium Pseudomonas brassicacearum.</title>
        <authorList>
            <person name="Ortet P."/>
            <person name="Barakat M."/>
            <person name="Lalaouna D."/>
            <person name="Fochesato S."/>
            <person name="Barbe V."/>
            <person name="Santaella C."/>
            <person name="Heulin T."/>
            <person name="Achouak W."/>
        </authorList>
    </citation>
    <scope>NUCLEOTIDE SEQUENCE</scope>
    <source>
        <strain>NFM421</strain>
    </source>
</reference>
<dbReference type="InterPro" id="IPR045584">
    <property type="entry name" value="Pilin-like"/>
</dbReference>
<dbReference type="Gene3D" id="1.10.40.60">
    <property type="entry name" value="EpsJ-like"/>
    <property type="match status" value="2"/>
</dbReference>
<dbReference type="Pfam" id="PF21687">
    <property type="entry name" value="T2SSK_1st"/>
    <property type="match status" value="1"/>
</dbReference>
<keyword evidence="8" id="KW-1133">Transmembrane helix</keyword>
<dbReference type="SUPFAM" id="SSF47781">
    <property type="entry name" value="RuvA domain 2-like"/>
    <property type="match status" value="1"/>
</dbReference>
<dbReference type="SUPFAM" id="SSF54523">
    <property type="entry name" value="Pili subunits"/>
    <property type="match status" value="1"/>
</dbReference>
<keyword evidence="3 10" id="KW-0813">Transport</keyword>
<dbReference type="InterPro" id="IPR038072">
    <property type="entry name" value="GspK_central_sf"/>
</dbReference>
<keyword evidence="5 10" id="KW-0997">Cell inner membrane</keyword>
<dbReference type="NCBIfam" id="NF037980">
    <property type="entry name" value="T2SS_GspK"/>
    <property type="match status" value="1"/>
</dbReference>
<comment type="subcellular location">
    <subcellularLocation>
        <location evidence="1 10">Cell inner membrane</location>
    </subcellularLocation>
</comment>
<feature type="domain" description="T2SS protein K second SAM-like" evidence="12">
    <location>
        <begin position="229"/>
        <end position="287"/>
    </location>
</feature>
<evidence type="ECO:0000256" key="11">
    <source>
        <dbReference type="SAM" id="MobiDB-lite"/>
    </source>
</evidence>
<evidence type="ECO:0000256" key="1">
    <source>
        <dbReference type="ARBA" id="ARBA00004533"/>
    </source>
</evidence>
<dbReference type="Gene3D" id="3.30.1300.30">
    <property type="entry name" value="GSPII I/J protein-like"/>
    <property type="match status" value="1"/>
</dbReference>
<evidence type="ECO:0000256" key="4">
    <source>
        <dbReference type="ARBA" id="ARBA00022475"/>
    </source>
</evidence>
<dbReference type="PIRSF" id="PIRSF002786">
    <property type="entry name" value="XcpX"/>
    <property type="match status" value="1"/>
</dbReference>
<evidence type="ECO:0000256" key="7">
    <source>
        <dbReference type="ARBA" id="ARBA00022927"/>
    </source>
</evidence>
<evidence type="ECO:0000256" key="5">
    <source>
        <dbReference type="ARBA" id="ARBA00022519"/>
    </source>
</evidence>
<dbReference type="PANTHER" id="PTHR38831:SF1">
    <property type="entry name" value="TYPE II SECRETION SYSTEM PROTEIN K-RELATED"/>
    <property type="match status" value="1"/>
</dbReference>
<dbReference type="GO" id="GO:0009306">
    <property type="term" value="P:protein secretion"/>
    <property type="evidence" value="ECO:0007669"/>
    <property type="project" value="InterPro"/>
</dbReference>
<protein>
    <recommendedName>
        <fullName evidence="10">Type II secretion system protein K</fullName>
    </recommendedName>
</protein>
<dbReference type="KEGG" id="pba:PSEBR_a3231"/>
<dbReference type="AlphaFoldDB" id="F2KI25"/>
<dbReference type="InterPro" id="IPR010994">
    <property type="entry name" value="RuvA_2-like"/>
</dbReference>
<feature type="region of interest" description="Disordered" evidence="11">
    <location>
        <begin position="164"/>
        <end position="193"/>
    </location>
</feature>
<keyword evidence="6" id="KW-0812">Transmembrane</keyword>
<keyword evidence="4 10" id="KW-1003">Cell membrane</keyword>
<feature type="domain" description="T2SS protein K first SAM-like" evidence="13">
    <location>
        <begin position="110"/>
        <end position="225"/>
    </location>
</feature>
<dbReference type="SUPFAM" id="SSF158544">
    <property type="entry name" value="GspK insert domain-like"/>
    <property type="match status" value="1"/>
</dbReference>
<evidence type="ECO:0000256" key="10">
    <source>
        <dbReference type="PIRNR" id="PIRNR002786"/>
    </source>
</evidence>
<evidence type="ECO:0000256" key="9">
    <source>
        <dbReference type="ARBA" id="ARBA00023136"/>
    </source>
</evidence>
<comment type="similarity">
    <text evidence="2 10">Belongs to the GSP K family.</text>
</comment>
<proteinExistence type="inferred from homology"/>
<dbReference type="STRING" id="994484.PSEBR_a3231"/>
<dbReference type="EMBL" id="CP002585">
    <property type="protein sequence ID" value="AEA69541.1"/>
    <property type="molecule type" value="Genomic_DNA"/>
</dbReference>
<dbReference type="InterPro" id="IPR049031">
    <property type="entry name" value="T2SSK_SAM-like_1st"/>
</dbReference>
<gene>
    <name evidence="14" type="ORF">PSEBR_a3231</name>
</gene>
<keyword evidence="7" id="KW-0653">Protein transport</keyword>
<evidence type="ECO:0000259" key="13">
    <source>
        <dbReference type="Pfam" id="PF21687"/>
    </source>
</evidence>
<evidence type="ECO:0000256" key="2">
    <source>
        <dbReference type="ARBA" id="ARBA00007246"/>
    </source>
</evidence>
<evidence type="ECO:0000256" key="3">
    <source>
        <dbReference type="ARBA" id="ARBA00022448"/>
    </source>
</evidence>
<dbReference type="Proteomes" id="UP000006692">
    <property type="component" value="Chromosome"/>
</dbReference>
<dbReference type="Pfam" id="PF03934">
    <property type="entry name" value="T2SSK"/>
    <property type="match status" value="1"/>
</dbReference>
<reference evidence="14 15" key="1">
    <citation type="journal article" date="2011" name="J. Bacteriol.">
        <title>Complete genome sequence of a beneficial plant root-associated bacterium, Pseudomonas brassicacearum.</title>
        <authorList>
            <person name="Ortet P."/>
            <person name="Barakat M."/>
            <person name="Lalaouna D."/>
            <person name="Fochesato S."/>
            <person name="Barbe V."/>
            <person name="Vacherie B."/>
            <person name="Santaella C."/>
            <person name="Heulin T."/>
            <person name="Achouak W."/>
        </authorList>
    </citation>
    <scope>NUCLEOTIDE SEQUENCE [LARGE SCALE GENOMIC DNA]</scope>
    <source>
        <strain evidence="14 15">NFM421</strain>
    </source>
</reference>
<name>F2KI25_PSEBN</name>
<dbReference type="GO" id="GO:0005886">
    <property type="term" value="C:plasma membrane"/>
    <property type="evidence" value="ECO:0007669"/>
    <property type="project" value="UniProtKB-SubCell"/>
</dbReference>
<organism evidence="14 15">
    <name type="scientific">Pseudomonas brassicacearum (strain NFM421)</name>
    <dbReference type="NCBI Taxonomy" id="994484"/>
    <lineage>
        <taxon>Bacteria</taxon>
        <taxon>Pseudomonadati</taxon>
        <taxon>Pseudomonadota</taxon>
        <taxon>Gammaproteobacteria</taxon>
        <taxon>Pseudomonadales</taxon>
        <taxon>Pseudomonadaceae</taxon>
        <taxon>Pseudomonas</taxon>
    </lineage>
</organism>
<evidence type="ECO:0000256" key="8">
    <source>
        <dbReference type="ARBA" id="ARBA00022989"/>
    </source>
</evidence>
<dbReference type="HOGENOM" id="CLU_057294_1_1_6"/>
<evidence type="ECO:0000313" key="14">
    <source>
        <dbReference type="EMBL" id="AEA69541.1"/>
    </source>
</evidence>
<dbReference type="InterPro" id="IPR005628">
    <property type="entry name" value="GspK"/>
</dbReference>
<feature type="compositionally biased region" description="Polar residues" evidence="11">
    <location>
        <begin position="170"/>
        <end position="190"/>
    </location>
</feature>
<evidence type="ECO:0000259" key="12">
    <source>
        <dbReference type="Pfam" id="PF03934"/>
    </source>
</evidence>